<comment type="caution">
    <text evidence="1">The sequence shown here is derived from an EMBL/GenBank/DDBJ whole genome shotgun (WGS) entry which is preliminary data.</text>
</comment>
<name>A0A1S2VM02_9BACT</name>
<evidence type="ECO:0000313" key="1">
    <source>
        <dbReference type="EMBL" id="OIN59784.1"/>
    </source>
</evidence>
<proteinExistence type="predicted"/>
<keyword evidence="2" id="KW-1185">Reference proteome</keyword>
<dbReference type="AlphaFoldDB" id="A0A1S2VM02"/>
<accession>A0A1S2VM02</accession>
<evidence type="ECO:0000313" key="2">
    <source>
        <dbReference type="Proteomes" id="UP000181790"/>
    </source>
</evidence>
<dbReference type="EMBL" id="MORL01000003">
    <property type="protein sequence ID" value="OIN59784.1"/>
    <property type="molecule type" value="Genomic_DNA"/>
</dbReference>
<dbReference type="RefSeq" id="WP_071502585.1">
    <property type="nucleotide sequence ID" value="NZ_MORL01000003.1"/>
</dbReference>
<reference evidence="1 2" key="1">
    <citation type="submission" date="2016-10" db="EMBL/GenBank/DDBJ databases">
        <title>Arsenicibacter rosenii gen. nov., sp. nov., an efficient arsenic-methylating bacterium isolated from an arsenic-contaminated paddy soil.</title>
        <authorList>
            <person name="Huang K."/>
        </authorList>
    </citation>
    <scope>NUCLEOTIDE SEQUENCE [LARGE SCALE GENOMIC DNA]</scope>
    <source>
        <strain evidence="1 2">SM-1</strain>
    </source>
</reference>
<dbReference type="Proteomes" id="UP000181790">
    <property type="component" value="Unassembled WGS sequence"/>
</dbReference>
<organism evidence="1 2">
    <name type="scientific">Arsenicibacter rosenii</name>
    <dbReference type="NCBI Taxonomy" id="1750698"/>
    <lineage>
        <taxon>Bacteria</taxon>
        <taxon>Pseudomonadati</taxon>
        <taxon>Bacteroidota</taxon>
        <taxon>Cytophagia</taxon>
        <taxon>Cytophagales</taxon>
        <taxon>Spirosomataceae</taxon>
        <taxon>Arsenicibacter</taxon>
    </lineage>
</organism>
<protein>
    <submittedName>
        <fullName evidence="1">Uncharacterized protein</fullName>
    </submittedName>
</protein>
<gene>
    <name evidence="1" type="ORF">BLX24_07970</name>
</gene>
<sequence length="72" mass="7974">MAWQSKLTKDDFTIIRLGSAISVYDPVTKKEIPVRSHELENAAAGGDTVTPLQLIDYLIGSGRLTHPFDEFV</sequence>